<accession>A0ABR0A017</accession>
<evidence type="ECO:0000256" key="1">
    <source>
        <dbReference type="SAM" id="MobiDB-lite"/>
    </source>
</evidence>
<organism evidence="2 3">
    <name type="scientific">Daphnia magna</name>
    <dbReference type="NCBI Taxonomy" id="35525"/>
    <lineage>
        <taxon>Eukaryota</taxon>
        <taxon>Metazoa</taxon>
        <taxon>Ecdysozoa</taxon>
        <taxon>Arthropoda</taxon>
        <taxon>Crustacea</taxon>
        <taxon>Branchiopoda</taxon>
        <taxon>Diplostraca</taxon>
        <taxon>Cladocera</taxon>
        <taxon>Anomopoda</taxon>
        <taxon>Daphniidae</taxon>
        <taxon>Daphnia</taxon>
    </lineage>
</organism>
<feature type="compositionally biased region" description="Polar residues" evidence="1">
    <location>
        <begin position="1"/>
        <end position="19"/>
    </location>
</feature>
<dbReference type="Proteomes" id="UP001234178">
    <property type="component" value="Unassembled WGS sequence"/>
</dbReference>
<evidence type="ECO:0000313" key="2">
    <source>
        <dbReference type="EMBL" id="KAK4018254.1"/>
    </source>
</evidence>
<name>A0ABR0A017_9CRUS</name>
<gene>
    <name evidence="2" type="ORF">OUZ56_000319</name>
</gene>
<reference evidence="2 3" key="1">
    <citation type="journal article" date="2023" name="Nucleic Acids Res.">
        <title>The hologenome of Daphnia magna reveals possible DNA methylation and microbiome-mediated evolution of the host genome.</title>
        <authorList>
            <person name="Chaturvedi A."/>
            <person name="Li X."/>
            <person name="Dhandapani V."/>
            <person name="Marshall H."/>
            <person name="Kissane S."/>
            <person name="Cuenca-Cambronero M."/>
            <person name="Asole G."/>
            <person name="Calvet F."/>
            <person name="Ruiz-Romero M."/>
            <person name="Marangio P."/>
            <person name="Guigo R."/>
            <person name="Rago D."/>
            <person name="Mirbahai L."/>
            <person name="Eastwood N."/>
            <person name="Colbourne J.K."/>
            <person name="Zhou J."/>
            <person name="Mallon E."/>
            <person name="Orsini L."/>
        </authorList>
    </citation>
    <scope>NUCLEOTIDE SEQUENCE [LARGE SCALE GENOMIC DNA]</scope>
    <source>
        <strain evidence="2">LRV0_1</strain>
    </source>
</reference>
<comment type="caution">
    <text evidence="2">The sequence shown here is derived from an EMBL/GenBank/DDBJ whole genome shotgun (WGS) entry which is preliminary data.</text>
</comment>
<keyword evidence="3" id="KW-1185">Reference proteome</keyword>
<feature type="region of interest" description="Disordered" evidence="1">
    <location>
        <begin position="1"/>
        <end position="21"/>
    </location>
</feature>
<sequence>MNGQPSKKSLTKKSGSNGVSWFDEKTNDLIEINVQFGLFRMLFVEFRDMSFFADFDKNFDKSGKAIPFPILTKVGRLYPPTFPFLAEFSTFV</sequence>
<proteinExistence type="predicted"/>
<dbReference type="EMBL" id="JAOYFB010000036">
    <property type="protein sequence ID" value="KAK4018254.1"/>
    <property type="molecule type" value="Genomic_DNA"/>
</dbReference>
<evidence type="ECO:0000313" key="3">
    <source>
        <dbReference type="Proteomes" id="UP001234178"/>
    </source>
</evidence>
<protein>
    <submittedName>
        <fullName evidence="2">Uncharacterized protein</fullName>
    </submittedName>
</protein>